<evidence type="ECO:0000256" key="4">
    <source>
        <dbReference type="ARBA" id="ARBA00022741"/>
    </source>
</evidence>
<dbReference type="SUPFAM" id="SSF52540">
    <property type="entry name" value="P-loop containing nucleoside triphosphate hydrolases"/>
    <property type="match status" value="1"/>
</dbReference>
<dbReference type="Proteomes" id="UP000295606">
    <property type="component" value="Unassembled WGS sequence"/>
</dbReference>
<gene>
    <name evidence="7" type="ORF">E1N52_40170</name>
</gene>
<evidence type="ECO:0000256" key="2">
    <source>
        <dbReference type="ARBA" id="ARBA00022475"/>
    </source>
</evidence>
<dbReference type="GO" id="GO:0005886">
    <property type="term" value="C:plasma membrane"/>
    <property type="evidence" value="ECO:0007669"/>
    <property type="project" value="TreeGrafter"/>
</dbReference>
<proteinExistence type="predicted"/>
<keyword evidence="3" id="KW-0472">Membrane</keyword>
<keyword evidence="1" id="KW-0813">Transport</keyword>
<evidence type="ECO:0000256" key="1">
    <source>
        <dbReference type="ARBA" id="ARBA00022448"/>
    </source>
</evidence>
<evidence type="ECO:0000313" key="7">
    <source>
        <dbReference type="EMBL" id="TDG02353.1"/>
    </source>
</evidence>
<dbReference type="InterPro" id="IPR003439">
    <property type="entry name" value="ABC_transporter-like_ATP-bd"/>
</dbReference>
<keyword evidence="3" id="KW-0997">Cell inner membrane</keyword>
<evidence type="ECO:0000313" key="8">
    <source>
        <dbReference type="Proteomes" id="UP000295606"/>
    </source>
</evidence>
<dbReference type="InterPro" id="IPR027417">
    <property type="entry name" value="P-loop_NTPase"/>
</dbReference>
<evidence type="ECO:0000256" key="3">
    <source>
        <dbReference type="ARBA" id="ARBA00022519"/>
    </source>
</evidence>
<dbReference type="OrthoDB" id="5291558at2"/>
<dbReference type="PROSITE" id="PS50893">
    <property type="entry name" value="ABC_TRANSPORTER_2"/>
    <property type="match status" value="1"/>
</dbReference>
<comment type="caution">
    <text evidence="7">The sequence shown here is derived from an EMBL/GenBank/DDBJ whole genome shotgun (WGS) entry which is preliminary data.</text>
</comment>
<evidence type="ECO:0000256" key="5">
    <source>
        <dbReference type="ARBA" id="ARBA00022840"/>
    </source>
</evidence>
<dbReference type="PANTHER" id="PTHR45772">
    <property type="entry name" value="CONSERVED COMPONENT OF ABC TRANSPORTER FOR NATURAL AMINO ACIDS-RELATED"/>
    <property type="match status" value="1"/>
</dbReference>
<dbReference type="Gene3D" id="3.40.50.300">
    <property type="entry name" value="P-loop containing nucleotide triphosphate hydrolases"/>
    <property type="match status" value="1"/>
</dbReference>
<accession>A0A4V2ZUS7</accession>
<dbReference type="GO" id="GO:0005524">
    <property type="term" value="F:ATP binding"/>
    <property type="evidence" value="ECO:0007669"/>
    <property type="project" value="UniProtKB-KW"/>
</dbReference>
<reference evidence="7 8" key="1">
    <citation type="submission" date="2019-03" db="EMBL/GenBank/DDBJ databases">
        <title>Paraburkholderia sp. isolated from native Mimosa gymnas in Guartela State Park, Brazil.</title>
        <authorList>
            <person name="Paulitsch F."/>
            <person name="Hungria M."/>
            <person name="Delamuta J.R.M."/>
            <person name="Ribeiro R.A."/>
            <person name="Dall'Agnol R."/>
            <person name="Silva J.S.B."/>
        </authorList>
    </citation>
    <scope>NUCLEOTIDE SEQUENCE [LARGE SCALE GENOMIC DNA]</scope>
    <source>
        <strain evidence="7 8">CNPSo 3008</strain>
    </source>
</reference>
<dbReference type="FunFam" id="3.40.50.300:FF:000421">
    <property type="entry name" value="Branched-chain amino acid ABC transporter ATP-binding protein"/>
    <property type="match status" value="1"/>
</dbReference>
<protein>
    <submittedName>
        <fullName evidence="7">ABC transporter ATP-binding protein</fullName>
    </submittedName>
</protein>
<dbReference type="SMART" id="SM00382">
    <property type="entry name" value="AAA"/>
    <property type="match status" value="1"/>
</dbReference>
<dbReference type="EMBL" id="SMOD01000065">
    <property type="protein sequence ID" value="TDG02353.1"/>
    <property type="molecule type" value="Genomic_DNA"/>
</dbReference>
<evidence type="ECO:0000259" key="6">
    <source>
        <dbReference type="PROSITE" id="PS50893"/>
    </source>
</evidence>
<keyword evidence="2" id="KW-1003">Cell membrane</keyword>
<dbReference type="InterPro" id="IPR003593">
    <property type="entry name" value="AAA+_ATPase"/>
</dbReference>
<dbReference type="AlphaFoldDB" id="A0A4V2ZUS7"/>
<dbReference type="InterPro" id="IPR032823">
    <property type="entry name" value="BCA_ABC_TP_C"/>
</dbReference>
<feature type="domain" description="ABC transporter" evidence="6">
    <location>
        <begin position="9"/>
        <end position="257"/>
    </location>
</feature>
<dbReference type="PANTHER" id="PTHR45772:SF1">
    <property type="entry name" value="ABC TRANSPORTER ATP-BINDING PROTEIN"/>
    <property type="match status" value="1"/>
</dbReference>
<sequence>MMQASTALLALDGISVSFGGVKAITDISFEVAAGEICALIGPNGAGKSSLLNVINGVYRPQHGTLRFDGHAYRRMDAHDAAHRGIARTFQNLALFRRMSVFDNVLAGRNLHRRSTWLEQTLHVGRAASDEALQRERAERLIEALDLQPWRDSVVGTLSYGLQKRVELARALAAEPRLLLLDEPMAGMNTEEKHAMAGYVLDANEHLGVTVVLIEHDIGVVMGLSDHVVVLDYGKKIADGGPDEVRMNPDVLAAYLGTRH</sequence>
<dbReference type="CDD" id="cd03219">
    <property type="entry name" value="ABC_Mj1267_LivG_branched"/>
    <property type="match status" value="1"/>
</dbReference>
<name>A0A4V2ZUS7_9BURK</name>
<keyword evidence="4" id="KW-0547">Nucleotide-binding</keyword>
<dbReference type="GO" id="GO:0016887">
    <property type="term" value="F:ATP hydrolysis activity"/>
    <property type="evidence" value="ECO:0007669"/>
    <property type="project" value="InterPro"/>
</dbReference>
<dbReference type="InterPro" id="IPR051120">
    <property type="entry name" value="ABC_AA/LPS_Transport"/>
</dbReference>
<dbReference type="RefSeq" id="WP_133190350.1">
    <property type="nucleotide sequence ID" value="NZ_SMOD01000065.1"/>
</dbReference>
<keyword evidence="5 7" id="KW-0067">ATP-binding</keyword>
<dbReference type="Pfam" id="PF12399">
    <property type="entry name" value="BCA_ABC_TP_C"/>
    <property type="match status" value="1"/>
</dbReference>
<dbReference type="Pfam" id="PF00005">
    <property type="entry name" value="ABC_tran"/>
    <property type="match status" value="1"/>
</dbReference>
<organism evidence="7 8">
    <name type="scientific">Paraburkholderia guartelaensis</name>
    <dbReference type="NCBI Taxonomy" id="2546446"/>
    <lineage>
        <taxon>Bacteria</taxon>
        <taxon>Pseudomonadati</taxon>
        <taxon>Pseudomonadota</taxon>
        <taxon>Betaproteobacteria</taxon>
        <taxon>Burkholderiales</taxon>
        <taxon>Burkholderiaceae</taxon>
        <taxon>Paraburkholderia</taxon>
    </lineage>
</organism>